<dbReference type="EMBL" id="JAUKUC010000001">
    <property type="protein sequence ID" value="MDO1511396.1"/>
    <property type="molecule type" value="Genomic_DNA"/>
</dbReference>
<comment type="caution">
    <text evidence="1">The sequence shown here is derived from an EMBL/GenBank/DDBJ whole genome shotgun (WGS) entry which is preliminary data.</text>
</comment>
<protein>
    <submittedName>
        <fullName evidence="1">YdeI/OmpD-associated family protein</fullName>
    </submittedName>
</protein>
<sequence>MTKIPEFYFKNDTEFREWLHNNHLQYTGIHLIFYSVAHINESMRWEEAVQVALCYGWIDSTVKSLGNGKRRQYFCPRKPKSVWSKVNKDHIKFLKAEGLMHSAGLDAIQVAKKNGSWTALDDVENGIIPKDLQLAFNANAQAFTHFKNFTHSQRKSYLYYLNQAKRQETRDKRIIEIIYHCEQNLKYRGNGGWQASKK</sequence>
<accession>A0ABT8RMN1</accession>
<name>A0ABT8RMN1_9FLAO</name>
<reference evidence="1" key="2">
    <citation type="submission" date="2023-06" db="EMBL/GenBank/DDBJ databases">
        <authorList>
            <person name="Lucena T."/>
            <person name="Sun Q."/>
        </authorList>
    </citation>
    <scope>NUCLEOTIDE SEQUENCE</scope>
    <source>
        <strain evidence="1">CECT 8869</strain>
    </source>
</reference>
<gene>
    <name evidence="1" type="ORF">Q2T41_01795</name>
</gene>
<organism evidence="1 2">
    <name type="scientific">Maribacter confluentis</name>
    <dbReference type="NCBI Taxonomy" id="1656093"/>
    <lineage>
        <taxon>Bacteria</taxon>
        <taxon>Pseudomonadati</taxon>
        <taxon>Bacteroidota</taxon>
        <taxon>Flavobacteriia</taxon>
        <taxon>Flavobacteriales</taxon>
        <taxon>Flavobacteriaceae</taxon>
        <taxon>Maribacter</taxon>
    </lineage>
</organism>
<dbReference type="RefSeq" id="WP_304434629.1">
    <property type="nucleotide sequence ID" value="NZ_JAUKUC010000001.1"/>
</dbReference>
<reference evidence="1" key="1">
    <citation type="journal article" date="2014" name="Int. J. Syst. Evol. Microbiol.">
        <title>Complete genome of a new Firmicutes species belonging to the dominant human colonic microbiota ('Ruminococcus bicirculans') reveals two chromosomes and a selective capacity to utilize plant glucans.</title>
        <authorList>
            <consortium name="NISC Comparative Sequencing Program"/>
            <person name="Wegmann U."/>
            <person name="Louis P."/>
            <person name="Goesmann A."/>
            <person name="Henrissat B."/>
            <person name="Duncan S.H."/>
            <person name="Flint H.J."/>
        </authorList>
    </citation>
    <scope>NUCLEOTIDE SEQUENCE</scope>
    <source>
        <strain evidence="1">CECT 8869</strain>
    </source>
</reference>
<evidence type="ECO:0000313" key="2">
    <source>
        <dbReference type="Proteomes" id="UP001168579"/>
    </source>
</evidence>
<dbReference type="Pfam" id="PF13376">
    <property type="entry name" value="OmdA"/>
    <property type="match status" value="1"/>
</dbReference>
<proteinExistence type="predicted"/>
<keyword evidence="2" id="KW-1185">Reference proteome</keyword>
<dbReference type="Proteomes" id="UP001168579">
    <property type="component" value="Unassembled WGS sequence"/>
</dbReference>
<evidence type="ECO:0000313" key="1">
    <source>
        <dbReference type="EMBL" id="MDO1511396.1"/>
    </source>
</evidence>